<dbReference type="RefSeq" id="WP_201158655.1">
    <property type="nucleotide sequence ID" value="NZ_NHSD01000330.1"/>
</dbReference>
<dbReference type="Proteomes" id="UP000706333">
    <property type="component" value="Unassembled WGS sequence"/>
</dbReference>
<protein>
    <submittedName>
        <fullName evidence="1">Uncharacterized protein</fullName>
    </submittedName>
</protein>
<dbReference type="AlphaFoldDB" id="A0A934WKA1"/>
<accession>A0A934WKA1</accession>
<sequence>MRHITDKTRPVTPQRTARFAGIERRALPQPAGANGLRGAEAAPPARRLTTYLARDAADAASAGRHLADRAGRTGADRTAPFLRIDRHTGVGPTLAALHARSGDPATVARTRAHLRRARAEAPIPGRHIADGPHGPAPARVARYVDFARAEGLHPSVRALRTRRGDATALIRLREFLRIARGEQA</sequence>
<dbReference type="EMBL" id="NHSD01000330">
    <property type="protein sequence ID" value="MBK5928891.1"/>
    <property type="molecule type" value="Genomic_DNA"/>
</dbReference>
<comment type="caution">
    <text evidence="1">The sequence shown here is derived from an EMBL/GenBank/DDBJ whole genome shotgun (WGS) entry which is preliminary data.</text>
</comment>
<evidence type="ECO:0000313" key="2">
    <source>
        <dbReference type="Proteomes" id="UP000706333"/>
    </source>
</evidence>
<name>A0A934WKA1_9RHOB</name>
<evidence type="ECO:0000313" key="1">
    <source>
        <dbReference type="EMBL" id="MBK5928891.1"/>
    </source>
</evidence>
<organism evidence="1 2">
    <name type="scientific">Rhodobaculum claviforme</name>
    <dbReference type="NCBI Taxonomy" id="1549854"/>
    <lineage>
        <taxon>Bacteria</taxon>
        <taxon>Pseudomonadati</taxon>
        <taxon>Pseudomonadota</taxon>
        <taxon>Alphaproteobacteria</taxon>
        <taxon>Rhodobacterales</taxon>
        <taxon>Paracoccaceae</taxon>
        <taxon>Rhodobaculum</taxon>
    </lineage>
</organism>
<reference evidence="1" key="2">
    <citation type="journal article" date="2020" name="Microorganisms">
        <title>Osmotic Adaptation and Compatible Solute Biosynthesis of Phototrophic Bacteria as Revealed from Genome Analyses.</title>
        <authorList>
            <person name="Imhoff J.F."/>
            <person name="Rahn T."/>
            <person name="Kunzel S."/>
            <person name="Keller A."/>
            <person name="Neulinger S.C."/>
        </authorList>
    </citation>
    <scope>NUCLEOTIDE SEQUENCE</scope>
    <source>
        <strain evidence="1">LMG 28126</strain>
    </source>
</reference>
<gene>
    <name evidence="1" type="ORF">CCR87_16375</name>
</gene>
<reference evidence="1" key="1">
    <citation type="submission" date="2017-05" db="EMBL/GenBank/DDBJ databases">
        <authorList>
            <person name="Imhoff J.F."/>
            <person name="Rahn T."/>
            <person name="Kuenzel S."/>
            <person name="Neulinger S.C."/>
        </authorList>
    </citation>
    <scope>NUCLEOTIDE SEQUENCE</scope>
    <source>
        <strain evidence="1">LMG 28126</strain>
    </source>
</reference>
<proteinExistence type="predicted"/>
<keyword evidence="2" id="KW-1185">Reference proteome</keyword>